<feature type="DNA-binding region" description="OmpR/PhoB-type" evidence="3">
    <location>
        <begin position="6"/>
        <end position="104"/>
    </location>
</feature>
<dbReference type="PANTHER" id="PTHR36842">
    <property type="entry name" value="PROTEIN TOLB HOMOLOG"/>
    <property type="match status" value="1"/>
</dbReference>
<sequence>MSGFAGQKFSFGSVRVDPLSNIILIEGKEKRVEPKLIALLAYLAQHAKEVVTRQQITEAIWPDVIVGDESITQAIFALRNLLGDDAKQPKYIETIPKKGYRFLADVTLLETENTDTNTSSTRPKNIHKLIALLAGAGVVTISILIWFFLQKTTDDKIVSIRPVTKMDGVEGDMAINRKHQMVFLNHTFNGNAMYLKDLRTGIQERITTKDWYITPQPVWLDDDTILYSRCSMSRECEIVRQKLPDQPQVIYKSKTGITEVIVRPDQSNELFFSEADDFVIFNMLTGKSESLRSRYNNLPLHVSHPLFSQNGKTLYFIYKFEQAKLMALDLTTGTVSTISDKFDEIHSVSYNHHQQLMVAGNIDSVPGLWLVNAQDSEPKLFLRSVNGELYVRAFAAPDEHAIYCQTVRLNVDNVVLDAGKETANEMPNLNSTGLDTGAIFSHDEQFIYFISDRSGFVDIWQYDVHKKQEKPVTNVKSALFEYLSLSHNGQYIAAIYMDKAQLVFGIFSTASGELLAQKPTKLMPLNWSLDDKSIYVADMKNNDGKILRLNSQTLEVSEVKSNAGLYAQEFDNGQSLIFFDFGKTSFVKRNLINGEEIVLASSIPNPIAQLNYHVPRVDPKGESVFTVYRDAQTYKLVQYPFNNNTKEPISLFAIPQNTNEITHINSDGTKAITNRVVAAAGDMLKIELAH</sequence>
<dbReference type="CDD" id="cd00383">
    <property type="entry name" value="trans_reg_C"/>
    <property type="match status" value="1"/>
</dbReference>
<dbReference type="EMBL" id="BMYZ01000001">
    <property type="protein sequence ID" value="GGY74691.1"/>
    <property type="molecule type" value="Genomic_DNA"/>
</dbReference>
<evidence type="ECO:0000313" key="6">
    <source>
        <dbReference type="EMBL" id="GGY74691.1"/>
    </source>
</evidence>
<evidence type="ECO:0000256" key="2">
    <source>
        <dbReference type="ARBA" id="ARBA00023125"/>
    </source>
</evidence>
<name>A0ABQ3B1A5_9GAMM</name>
<keyword evidence="4" id="KW-0812">Transmembrane</keyword>
<dbReference type="Gene3D" id="2.120.10.30">
    <property type="entry name" value="TolB, C-terminal domain"/>
    <property type="match status" value="1"/>
</dbReference>
<dbReference type="InterPro" id="IPR036388">
    <property type="entry name" value="WH-like_DNA-bd_sf"/>
</dbReference>
<keyword evidence="4" id="KW-1133">Transmembrane helix</keyword>
<dbReference type="InterPro" id="IPR011042">
    <property type="entry name" value="6-blade_b-propeller_TolB-like"/>
</dbReference>
<keyword evidence="7" id="KW-1185">Reference proteome</keyword>
<comment type="similarity">
    <text evidence="1">Belongs to the TolB family.</text>
</comment>
<evidence type="ECO:0000256" key="1">
    <source>
        <dbReference type="ARBA" id="ARBA00009820"/>
    </source>
</evidence>
<evidence type="ECO:0000259" key="5">
    <source>
        <dbReference type="PROSITE" id="PS51755"/>
    </source>
</evidence>
<dbReference type="PROSITE" id="PS51755">
    <property type="entry name" value="OMPR_PHOB"/>
    <property type="match status" value="1"/>
</dbReference>
<feature type="transmembrane region" description="Helical" evidence="4">
    <location>
        <begin position="129"/>
        <end position="149"/>
    </location>
</feature>
<feature type="domain" description="OmpR/PhoB-type" evidence="5">
    <location>
        <begin position="6"/>
        <end position="104"/>
    </location>
</feature>
<dbReference type="InterPro" id="IPR001867">
    <property type="entry name" value="OmpR/PhoB-type_DNA-bd"/>
</dbReference>
<evidence type="ECO:0000313" key="7">
    <source>
        <dbReference type="Proteomes" id="UP000619761"/>
    </source>
</evidence>
<keyword evidence="4" id="KW-0472">Membrane</keyword>
<reference evidence="7" key="1">
    <citation type="journal article" date="2019" name="Int. J. Syst. Evol. Microbiol.">
        <title>The Global Catalogue of Microorganisms (GCM) 10K type strain sequencing project: providing services to taxonomists for standard genome sequencing and annotation.</title>
        <authorList>
            <consortium name="The Broad Institute Genomics Platform"/>
            <consortium name="The Broad Institute Genome Sequencing Center for Infectious Disease"/>
            <person name="Wu L."/>
            <person name="Ma J."/>
        </authorList>
    </citation>
    <scope>NUCLEOTIDE SEQUENCE [LARGE SCALE GENOMIC DNA]</scope>
    <source>
        <strain evidence="7">KCTC 32239</strain>
    </source>
</reference>
<dbReference type="Gene3D" id="1.10.10.10">
    <property type="entry name" value="Winged helix-like DNA-binding domain superfamily/Winged helix DNA-binding domain"/>
    <property type="match status" value="1"/>
</dbReference>
<evidence type="ECO:0000256" key="4">
    <source>
        <dbReference type="SAM" id="Phobius"/>
    </source>
</evidence>
<gene>
    <name evidence="6" type="ORF">GCM10011613_20190</name>
</gene>
<dbReference type="RefSeq" id="WP_189418024.1">
    <property type="nucleotide sequence ID" value="NZ_BMYZ01000001.1"/>
</dbReference>
<keyword evidence="2 3" id="KW-0238">DNA-binding</keyword>
<organism evidence="6 7">
    <name type="scientific">Cellvibrio zantedeschiae</name>
    <dbReference type="NCBI Taxonomy" id="1237077"/>
    <lineage>
        <taxon>Bacteria</taxon>
        <taxon>Pseudomonadati</taxon>
        <taxon>Pseudomonadota</taxon>
        <taxon>Gammaproteobacteria</taxon>
        <taxon>Cellvibrionales</taxon>
        <taxon>Cellvibrionaceae</taxon>
        <taxon>Cellvibrio</taxon>
    </lineage>
</organism>
<dbReference type="SUPFAM" id="SSF82171">
    <property type="entry name" value="DPP6 N-terminal domain-like"/>
    <property type="match status" value="2"/>
</dbReference>
<accession>A0ABQ3B1A5</accession>
<dbReference type="SMART" id="SM00862">
    <property type="entry name" value="Trans_reg_C"/>
    <property type="match status" value="1"/>
</dbReference>
<dbReference type="Pfam" id="PF00486">
    <property type="entry name" value="Trans_reg_C"/>
    <property type="match status" value="1"/>
</dbReference>
<evidence type="ECO:0000256" key="3">
    <source>
        <dbReference type="PROSITE-ProRule" id="PRU01091"/>
    </source>
</evidence>
<dbReference type="InterPro" id="IPR011659">
    <property type="entry name" value="WD40"/>
</dbReference>
<protein>
    <recommendedName>
        <fullName evidence="5">OmpR/PhoB-type domain-containing protein</fullName>
    </recommendedName>
</protein>
<dbReference type="Pfam" id="PF07676">
    <property type="entry name" value="PD40"/>
    <property type="match status" value="1"/>
</dbReference>
<comment type="caution">
    <text evidence="6">The sequence shown here is derived from an EMBL/GenBank/DDBJ whole genome shotgun (WGS) entry which is preliminary data.</text>
</comment>
<dbReference type="SUPFAM" id="SSF46894">
    <property type="entry name" value="C-terminal effector domain of the bipartite response regulators"/>
    <property type="match status" value="1"/>
</dbReference>
<proteinExistence type="inferred from homology"/>
<dbReference type="Proteomes" id="UP000619761">
    <property type="component" value="Unassembled WGS sequence"/>
</dbReference>
<dbReference type="InterPro" id="IPR016032">
    <property type="entry name" value="Sig_transdc_resp-reg_C-effctor"/>
</dbReference>